<dbReference type="AlphaFoldDB" id="Q2PXZ5"/>
<organism evidence="1">
    <name type="scientific">uncultured marine bacterium Ant4D5</name>
    <dbReference type="NCBI Taxonomy" id="360428"/>
    <lineage>
        <taxon>Bacteria</taxon>
        <taxon>environmental samples</taxon>
    </lineage>
</organism>
<accession>Q2PXZ5</accession>
<protein>
    <submittedName>
        <fullName evidence="1">Hypothetical conserved protein</fullName>
    </submittedName>
</protein>
<reference evidence="1" key="1">
    <citation type="journal article" date="2006" name="Appl. Environ. Microbiol.">
        <title>Comparative genomics of DNA fragments from six Antarctic marine planktonic bacteria.</title>
        <authorList>
            <person name="Grzymski J.J."/>
            <person name="Carter B.J."/>
            <person name="DeLong E.F."/>
            <person name="Feldman R.A."/>
            <person name="Ghadiri A."/>
            <person name="Murray A.E."/>
        </authorList>
    </citation>
    <scope>NUCLEOTIDE SEQUENCE</scope>
</reference>
<proteinExistence type="predicted"/>
<dbReference type="EMBL" id="DQ295242">
    <property type="protein sequence ID" value="ABC25432.1"/>
    <property type="molecule type" value="Genomic_DNA"/>
</dbReference>
<evidence type="ECO:0000313" key="1">
    <source>
        <dbReference type="EMBL" id="ABC25432.1"/>
    </source>
</evidence>
<name>Q2PXZ5_9BACT</name>
<sequence length="64" mass="7069">MHLRTLFIAGAVGYFGVEDHSDYPRPTDDFECVDAGEYVAIVRTIIATLLAADSQTLPQRKDTP</sequence>